<dbReference type="AlphaFoldDB" id="A0A510UXQ7"/>
<sequence length="56" mass="5673">MILQQSPASKAALNLGIAEPEDAVMGVAGEREPEIAGTVVLAPEGSRAEPTSGARE</sequence>
<dbReference type="Proteomes" id="UP000321386">
    <property type="component" value="Unassembled WGS sequence"/>
</dbReference>
<evidence type="ECO:0000313" key="1">
    <source>
        <dbReference type="EMBL" id="GEK19473.1"/>
    </source>
</evidence>
<protein>
    <submittedName>
        <fullName evidence="1">Uncharacterized protein</fullName>
    </submittedName>
</protein>
<keyword evidence="2" id="KW-1185">Reference proteome</keyword>
<comment type="caution">
    <text evidence="1">The sequence shown here is derived from an EMBL/GenBank/DDBJ whole genome shotgun (WGS) entry which is preliminary data.</text>
</comment>
<accession>A0A510UXQ7</accession>
<proteinExistence type="predicted"/>
<evidence type="ECO:0000313" key="2">
    <source>
        <dbReference type="Proteomes" id="UP000321386"/>
    </source>
</evidence>
<organism evidence="1 2">
    <name type="scientific">Cellulomonas persica</name>
    <dbReference type="NCBI Taxonomy" id="76861"/>
    <lineage>
        <taxon>Bacteria</taxon>
        <taxon>Bacillati</taxon>
        <taxon>Actinomycetota</taxon>
        <taxon>Actinomycetes</taxon>
        <taxon>Micrococcales</taxon>
        <taxon>Cellulomonadaceae</taxon>
        <taxon>Cellulomonas</taxon>
    </lineage>
</organism>
<name>A0A510UXQ7_9CELL</name>
<dbReference type="EMBL" id="BJUA01000037">
    <property type="protein sequence ID" value="GEK19473.1"/>
    <property type="molecule type" value="Genomic_DNA"/>
</dbReference>
<gene>
    <name evidence="1" type="ORF">CPE01_32060</name>
</gene>
<reference evidence="1 2" key="1">
    <citation type="submission" date="2019-07" db="EMBL/GenBank/DDBJ databases">
        <title>Whole genome shotgun sequence of Cellulomonas persica NBRC 101101.</title>
        <authorList>
            <person name="Hosoyama A."/>
            <person name="Uohara A."/>
            <person name="Ohji S."/>
            <person name="Ichikawa N."/>
        </authorList>
    </citation>
    <scope>NUCLEOTIDE SEQUENCE [LARGE SCALE GENOMIC DNA]</scope>
    <source>
        <strain evidence="1 2">NBRC 101101</strain>
    </source>
</reference>